<accession>M7NU93</accession>
<keyword evidence="1" id="KW-0853">WD repeat</keyword>
<evidence type="ECO:0000313" key="2">
    <source>
        <dbReference type="EMBL" id="EMR10681.1"/>
    </source>
</evidence>
<dbReference type="SMART" id="SM00320">
    <property type="entry name" value="WD40"/>
    <property type="match status" value="8"/>
</dbReference>
<sequence>MNIHRCRFVDYNSSSITSICFSHDSSTLNSTPKSLRCAVGRANGDLEIWNPQKHWTHEITLRGGINRSIEGISWVTTREFSRLFSIGYSTVITEWDLKKLVPLKHLNINSGPIWSMSASPSKDKLVVGCDNGNLVIVNISSAKGIMEYSYILTNQSCKIFSLSWNNLHHIIAGCSDSSIRVWNSCDTHCNIIAQMSVDKVGNEDTLVWAIKILESGIIVSGDSTGSVKFWDQKYYSLLQSFKSHTADILCLASNKAGNILFSAGVDCKTIMYRIINKENQQWADVAGRRFHRHDVRAMAFYESKDIDILVTGGVDMTLAIVPVMKFMKQVHRIIQPVPQRPVISFSDSRIMINWSDHQVKLWKINEIFLNSSDKTALTFNPKNKYLLLKMRINTEENINVAAISKDGNYIAIATLSKTKLFKLRYGSNFSHIKVKKLKIHSLESIGATVLLFDQRSNLVIADLNKVYFFNLCSLEFIATITKPENDKRISTIEYSNIIKFIALSNDSKYLAIYSFSQDIYIYNLEKFIMVSQLPRLSSPAAAISFSSFTSSLIVITVDNFIFDFDIKSGKLGDWSKKNSANLPIEFLRLKDNCIGISFDYYIESRMWLWGSSWVGFLDLSFEMPKRKVNKRRLKDNRNLVNFIYESLNENHIIENLGFQDEKEHSINSNDVTLETSKESMDIKNRGKRKHFWITYKYRPLLLMGCLNENEILIVERPLVDMLIDKGVPPPYYKHLYGT</sequence>
<dbReference type="STRING" id="1069680.M7NU93"/>
<dbReference type="SUPFAM" id="SSF50998">
    <property type="entry name" value="Quinoprotein alcohol dehydrogenase-like"/>
    <property type="match status" value="1"/>
</dbReference>
<dbReference type="GO" id="GO:0032040">
    <property type="term" value="C:small-subunit processome"/>
    <property type="evidence" value="ECO:0007669"/>
    <property type="project" value="EnsemblFungi"/>
</dbReference>
<dbReference type="InterPro" id="IPR015943">
    <property type="entry name" value="WD40/YVTN_repeat-like_dom_sf"/>
</dbReference>
<dbReference type="OrthoDB" id="8883818at2759"/>
<dbReference type="Pfam" id="PF00400">
    <property type="entry name" value="WD40"/>
    <property type="match status" value="2"/>
</dbReference>
<dbReference type="eggNOG" id="KOG2048">
    <property type="taxonomic scope" value="Eukaryota"/>
</dbReference>
<dbReference type="GO" id="GO:0030686">
    <property type="term" value="C:90S preribosome"/>
    <property type="evidence" value="ECO:0007669"/>
    <property type="project" value="InterPro"/>
</dbReference>
<dbReference type="OMA" id="STYITEW"/>
<feature type="repeat" description="WD" evidence="1">
    <location>
        <begin position="152"/>
        <end position="183"/>
    </location>
</feature>
<dbReference type="AlphaFoldDB" id="M7NU93"/>
<keyword evidence="3" id="KW-1185">Reference proteome</keyword>
<dbReference type="InterPro" id="IPR001680">
    <property type="entry name" value="WD40_rpt"/>
</dbReference>
<dbReference type="InterPro" id="IPR046351">
    <property type="entry name" value="UTP4"/>
</dbReference>
<dbReference type="PANTHER" id="PTHR44163:SF1">
    <property type="entry name" value="U3 SMALL NUCLEOLAR RNA-ASSOCIATED PROTEIN 4 HOMOLOG"/>
    <property type="match status" value="1"/>
</dbReference>
<dbReference type="GO" id="GO:0034455">
    <property type="term" value="C:t-UTP complex"/>
    <property type="evidence" value="ECO:0007669"/>
    <property type="project" value="TreeGrafter"/>
</dbReference>
<dbReference type="GO" id="GO:0003723">
    <property type="term" value="F:RNA binding"/>
    <property type="evidence" value="ECO:0007669"/>
    <property type="project" value="TreeGrafter"/>
</dbReference>
<dbReference type="PANTHER" id="PTHR44163">
    <property type="entry name" value="U3 SMALL NUCLEOLAR RNA-ASSOCIATED PROTEIN 4 HOMOLOG"/>
    <property type="match status" value="1"/>
</dbReference>
<comment type="caution">
    <text evidence="2">The sequence shown here is derived from an EMBL/GenBank/DDBJ whole genome shotgun (WGS) entry which is preliminary data.</text>
</comment>
<dbReference type="HOGENOM" id="CLU_002392_2_1_1"/>
<dbReference type="GeneID" id="19894530"/>
<dbReference type="EMBL" id="AFWA02000003">
    <property type="protein sequence ID" value="EMR10681.1"/>
    <property type="molecule type" value="Genomic_DNA"/>
</dbReference>
<gene>
    <name evidence="2" type="ORF">PNEG_00832</name>
</gene>
<organism evidence="2 3">
    <name type="scientific">Pneumocystis murina (strain B123)</name>
    <name type="common">Mouse pneumocystis pneumonia agent</name>
    <name type="synonym">Pneumocystis carinii f. sp. muris</name>
    <dbReference type="NCBI Taxonomy" id="1069680"/>
    <lineage>
        <taxon>Eukaryota</taxon>
        <taxon>Fungi</taxon>
        <taxon>Dikarya</taxon>
        <taxon>Ascomycota</taxon>
        <taxon>Taphrinomycotina</taxon>
        <taxon>Pneumocystomycetes</taxon>
        <taxon>Pneumocystaceae</taxon>
        <taxon>Pneumocystis</taxon>
    </lineage>
</organism>
<dbReference type="InterPro" id="IPR011047">
    <property type="entry name" value="Quinoprotein_ADH-like_sf"/>
</dbReference>
<dbReference type="Gene3D" id="2.130.10.10">
    <property type="entry name" value="YVTN repeat-like/Quinoprotein amine dehydrogenase"/>
    <property type="match status" value="2"/>
</dbReference>
<reference evidence="3" key="1">
    <citation type="journal article" date="2016" name="Nat. Commun.">
        <title>Genome analysis of three Pneumocystis species reveals adaptation mechanisms to life exclusively in mammalian hosts.</title>
        <authorList>
            <person name="Ma L."/>
            <person name="Chen Z."/>
            <person name="Huang D.W."/>
            <person name="Kutty G."/>
            <person name="Ishihara M."/>
            <person name="Wang H."/>
            <person name="Abouelleil A."/>
            <person name="Bishop L."/>
            <person name="Davey E."/>
            <person name="Deng R."/>
            <person name="Deng X."/>
            <person name="Fan L."/>
            <person name="Fantoni G."/>
            <person name="Fitzgerald M."/>
            <person name="Gogineni E."/>
            <person name="Goldberg J.M."/>
            <person name="Handley G."/>
            <person name="Hu X."/>
            <person name="Huber C."/>
            <person name="Jiao X."/>
            <person name="Jones K."/>
            <person name="Levin J.Z."/>
            <person name="Liu Y."/>
            <person name="Macdonald P."/>
            <person name="Melnikov A."/>
            <person name="Raley C."/>
            <person name="Sassi M."/>
            <person name="Sherman B.T."/>
            <person name="Song X."/>
            <person name="Sykes S."/>
            <person name="Tran B."/>
            <person name="Walsh L."/>
            <person name="Xia Y."/>
            <person name="Yang J."/>
            <person name="Young S."/>
            <person name="Zeng Q."/>
            <person name="Zheng X."/>
            <person name="Stephens R."/>
            <person name="Nusbaum C."/>
            <person name="Birren B.W."/>
            <person name="Azadi P."/>
            <person name="Lempicki R.A."/>
            <person name="Cuomo C.A."/>
            <person name="Kovacs J.A."/>
        </authorList>
    </citation>
    <scope>NUCLEOTIDE SEQUENCE [LARGE SCALE GENOMIC DNA]</scope>
    <source>
        <strain evidence="3">B123</strain>
    </source>
</reference>
<dbReference type="GO" id="GO:0000462">
    <property type="term" value="P:maturation of SSU-rRNA from tricistronic rRNA transcript (SSU-rRNA, 5.8S rRNA, LSU-rRNA)"/>
    <property type="evidence" value="ECO:0007669"/>
    <property type="project" value="InterPro"/>
</dbReference>
<dbReference type="RefSeq" id="XP_007872741.1">
    <property type="nucleotide sequence ID" value="XM_007874550.1"/>
</dbReference>
<evidence type="ECO:0000256" key="1">
    <source>
        <dbReference type="PROSITE-ProRule" id="PRU00221"/>
    </source>
</evidence>
<protein>
    <submittedName>
        <fullName evidence="2">Uncharacterized protein</fullName>
    </submittedName>
</protein>
<dbReference type="VEuPathDB" id="FungiDB:PNEG_00832"/>
<name>M7NU93_PNEMU</name>
<dbReference type="Proteomes" id="UP000011958">
    <property type="component" value="Unassembled WGS sequence"/>
</dbReference>
<proteinExistence type="predicted"/>
<dbReference type="PROSITE" id="PS50082">
    <property type="entry name" value="WD_REPEATS_2"/>
    <property type="match status" value="1"/>
</dbReference>
<evidence type="ECO:0000313" key="3">
    <source>
        <dbReference type="Proteomes" id="UP000011958"/>
    </source>
</evidence>